<feature type="domain" description="Kinesin motor" evidence="5">
    <location>
        <begin position="96"/>
        <end position="486"/>
    </location>
</feature>
<keyword evidence="1" id="KW-0175">Coiled coil</keyword>
<feature type="compositionally biased region" description="Basic and acidic residues" evidence="4">
    <location>
        <begin position="819"/>
        <end position="836"/>
    </location>
</feature>
<comment type="similarity">
    <text evidence="3">Belongs to the TRAFAC class myosin-kinesin ATPase superfamily. Kinesin family.</text>
</comment>
<dbReference type="SUPFAM" id="SSF52540">
    <property type="entry name" value="P-loop containing nucleoside triphosphate hydrolases"/>
    <property type="match status" value="1"/>
</dbReference>
<feature type="region of interest" description="Disordered" evidence="4">
    <location>
        <begin position="764"/>
        <end position="932"/>
    </location>
</feature>
<gene>
    <name evidence="6" type="ORF">BDZ90DRAFT_231709</name>
</gene>
<evidence type="ECO:0000256" key="4">
    <source>
        <dbReference type="SAM" id="MobiDB-lite"/>
    </source>
</evidence>
<feature type="binding site" evidence="3">
    <location>
        <begin position="213"/>
        <end position="220"/>
    </location>
    <ligand>
        <name>ATP</name>
        <dbReference type="ChEBI" id="CHEBI:30616"/>
    </ligand>
</feature>
<feature type="compositionally biased region" description="Basic residues" evidence="4">
    <location>
        <begin position="1"/>
        <end position="10"/>
    </location>
</feature>
<keyword evidence="2 3" id="KW-0505">Motor protein</keyword>
<dbReference type="GO" id="GO:0003777">
    <property type="term" value="F:microtubule motor activity"/>
    <property type="evidence" value="ECO:0007669"/>
    <property type="project" value="InterPro"/>
</dbReference>
<feature type="compositionally biased region" description="Polar residues" evidence="4">
    <location>
        <begin position="1128"/>
        <end position="1140"/>
    </location>
</feature>
<evidence type="ECO:0000256" key="2">
    <source>
        <dbReference type="ARBA" id="ARBA00023175"/>
    </source>
</evidence>
<feature type="region of interest" description="Disordered" evidence="4">
    <location>
        <begin position="1"/>
        <end position="168"/>
    </location>
</feature>
<dbReference type="PRINTS" id="PR00380">
    <property type="entry name" value="KINESINHEAVY"/>
</dbReference>
<dbReference type="GO" id="GO:0005524">
    <property type="term" value="F:ATP binding"/>
    <property type="evidence" value="ECO:0007669"/>
    <property type="project" value="UniProtKB-UniRule"/>
</dbReference>
<feature type="region of interest" description="Disordered" evidence="4">
    <location>
        <begin position="1174"/>
        <end position="1313"/>
    </location>
</feature>
<feature type="region of interest" description="Disordered" evidence="4">
    <location>
        <begin position="576"/>
        <end position="647"/>
    </location>
</feature>
<dbReference type="STRING" id="1569628.A0A316UVJ2"/>
<evidence type="ECO:0000256" key="3">
    <source>
        <dbReference type="PROSITE-ProRule" id="PRU00283"/>
    </source>
</evidence>
<keyword evidence="3" id="KW-0547">Nucleotide-binding</keyword>
<feature type="compositionally biased region" description="Basic and acidic residues" evidence="4">
    <location>
        <begin position="1303"/>
        <end position="1313"/>
    </location>
</feature>
<feature type="compositionally biased region" description="Low complexity" evidence="4">
    <location>
        <begin position="140"/>
        <end position="155"/>
    </location>
</feature>
<feature type="compositionally biased region" description="Low complexity" evidence="4">
    <location>
        <begin position="11"/>
        <end position="30"/>
    </location>
</feature>
<dbReference type="InterPro" id="IPR036961">
    <property type="entry name" value="Kinesin_motor_dom_sf"/>
</dbReference>
<feature type="compositionally biased region" description="Basic and acidic residues" evidence="4">
    <location>
        <begin position="848"/>
        <end position="859"/>
    </location>
</feature>
<dbReference type="PANTHER" id="PTHR47968:SF75">
    <property type="entry name" value="CENTROMERE-ASSOCIATED PROTEIN E"/>
    <property type="match status" value="1"/>
</dbReference>
<feature type="compositionally biased region" description="Low complexity" evidence="4">
    <location>
        <begin position="604"/>
        <end position="613"/>
    </location>
</feature>
<dbReference type="Proteomes" id="UP000245884">
    <property type="component" value="Unassembled WGS sequence"/>
</dbReference>
<dbReference type="InterPro" id="IPR001752">
    <property type="entry name" value="Kinesin_motor_dom"/>
</dbReference>
<sequence length="1313" mass="140998">MAKAKAKAKVKSAPSSPAKTTAAKMVTKATPLRVSPSMIEADESAVADESIANTTRNDDDEENDGMATPTGNDTLLGLDDDDDDDEEAGPSAAASNVVVCVRVRPAPAAASSSDGDSWKLTDSTSTIEATPDHPSIAKRGGSSSAPGVAPSASSSFISEAAPPKSSDKDTYKFTFDSILPPSTSSLESLYTGHISPVVKGAVQGYNGTVFAYGQTGSGKTFTMSGGGGDKGVIGRAIDEVFDCVGKEADREFLLRVSYLEIYNESLRDLLVGLPSSASMASVSATTATNRPASPTKGGYAHRADGGTTLRIQEHPSSGRVTIAGLREELVTSPADILSLLERGQAARHQAATDWNERSSRSHCVATVTIESRSKEGGDGVRVSALNLIDLAGSERAATEKERRKEGAFINKSLLTLGSVISKLSASAANPAAAAHIPYRDSKLTRLLQTSLSGNARVAVLLTMSPLAQHAVEGLSTLKFGRRCKMIKLHAKKGEIGEGDGASEALLRRYKREVEKLRARLEEPAAIPRSSSGGSDDSSLRDVEARRRAAEEEVVDMTRQKSELRAQMEHLTKLILTGKSVGDNAGKTMPPSTPPRPRGRVSEFGTPGTPSRPSSPHKRMCAASKLQRSTSDSLEEEPSVSSSSRPKPFALEAELASLRRNLAQALESKARSEEALEKEVEAWQARVAEVKTTLQEREKHFEAAESERKAAEEKLRAEVERLGREGQEAVDAGKGRDAEMEELRTELRMLKEELRESSNRLATAIADLSTERRKGGEELASQQASHDAELKKLQTQRRALEEDLGSRTTRLASTAAELEEERRKLSEAELKLSKRPESDEEVVQNEFDELVREARAKEQAGLKSPNMAAGKKLSPDGDREGRLKEREERAKQREAEAEARAEEMDRLQRDLAKREKLIKDREAAPMPAPPSCDHAARIATLEQQLREARVTVPSSPSRLREALATTPTKAASSVPFSLQRGGSLREYRRYTRPGLPSPPSSSANATLPALALASPSNATSSTSSSAAASSDPLLEAALRNEREEVARLNSVIQAQRNMMGDLEASVAQWQAKMGEQQEIIRMLMEENNAVATGKELPTPPMGEADLENKTPAQLAIKSKATRGLRGSTPLHSSSGRASNGATPPRHSAASASQQAPASLPRSAAMKNDDFLKRRSAFLVDSPSQSKDAKPRAGSMMPIGSAPYYGAHTFNRPPGSSSSNAGLGLTAPSSPTKGSGLWGNVQPDPLPVPEGSMNTTPRKQRPRVTIEHELERLKSGASPRVDERTRELLESPKRAHGASRFAGQEGERASRDWYI</sequence>
<feature type="compositionally biased region" description="Low complexity" evidence="4">
    <location>
        <begin position="90"/>
        <end position="113"/>
    </location>
</feature>
<organism evidence="6 7">
    <name type="scientific">Jaminaea rosea</name>
    <dbReference type="NCBI Taxonomy" id="1569628"/>
    <lineage>
        <taxon>Eukaryota</taxon>
        <taxon>Fungi</taxon>
        <taxon>Dikarya</taxon>
        <taxon>Basidiomycota</taxon>
        <taxon>Ustilaginomycotina</taxon>
        <taxon>Exobasidiomycetes</taxon>
        <taxon>Microstromatales</taxon>
        <taxon>Microstromatales incertae sedis</taxon>
        <taxon>Jaminaea</taxon>
    </lineage>
</organism>
<feature type="compositionally biased region" description="Polar residues" evidence="4">
    <location>
        <begin position="964"/>
        <end position="975"/>
    </location>
</feature>
<dbReference type="Pfam" id="PF00225">
    <property type="entry name" value="Kinesin"/>
    <property type="match status" value="1"/>
</dbReference>
<feature type="compositionally biased region" description="Basic and acidic residues" evidence="4">
    <location>
        <begin position="785"/>
        <end position="804"/>
    </location>
</feature>
<dbReference type="PANTHER" id="PTHR47968">
    <property type="entry name" value="CENTROMERE PROTEIN E"/>
    <property type="match status" value="1"/>
</dbReference>
<dbReference type="RefSeq" id="XP_025362545.1">
    <property type="nucleotide sequence ID" value="XM_025505963.1"/>
</dbReference>
<dbReference type="InterPro" id="IPR027417">
    <property type="entry name" value="P-loop_NTPase"/>
</dbReference>
<evidence type="ECO:0000256" key="1">
    <source>
        <dbReference type="ARBA" id="ARBA00023054"/>
    </source>
</evidence>
<feature type="region of interest" description="Disordered" evidence="4">
    <location>
        <begin position="719"/>
        <end position="738"/>
    </location>
</feature>
<feature type="compositionally biased region" description="Acidic residues" evidence="4">
    <location>
        <begin position="78"/>
        <end position="88"/>
    </location>
</feature>
<evidence type="ECO:0000313" key="6">
    <source>
        <dbReference type="EMBL" id="PWN27933.1"/>
    </source>
</evidence>
<protein>
    <submittedName>
        <fullName evidence="6">Kinesin-domain-containing protein</fullName>
    </submittedName>
</protein>
<dbReference type="SMART" id="SM00129">
    <property type="entry name" value="KISc"/>
    <property type="match status" value="1"/>
</dbReference>
<reference evidence="6 7" key="1">
    <citation type="journal article" date="2018" name="Mol. Biol. Evol.">
        <title>Broad Genomic Sampling Reveals a Smut Pathogenic Ancestry of the Fungal Clade Ustilaginomycotina.</title>
        <authorList>
            <person name="Kijpornyongpan T."/>
            <person name="Mondo S.J."/>
            <person name="Barry K."/>
            <person name="Sandor L."/>
            <person name="Lee J."/>
            <person name="Lipzen A."/>
            <person name="Pangilinan J."/>
            <person name="LaButti K."/>
            <person name="Hainaut M."/>
            <person name="Henrissat B."/>
            <person name="Grigoriev I.V."/>
            <person name="Spatafora J.W."/>
            <person name="Aime M.C."/>
        </authorList>
    </citation>
    <scope>NUCLEOTIDE SEQUENCE [LARGE SCALE GENOMIC DNA]</scope>
    <source>
        <strain evidence="6 7">MCA 5214</strain>
    </source>
</reference>
<feature type="compositionally biased region" description="Acidic residues" evidence="4">
    <location>
        <begin position="837"/>
        <end position="847"/>
    </location>
</feature>
<feature type="region of interest" description="Disordered" evidence="4">
    <location>
        <begin position="946"/>
        <end position="1030"/>
    </location>
</feature>
<dbReference type="GO" id="GO:0008017">
    <property type="term" value="F:microtubule binding"/>
    <property type="evidence" value="ECO:0007669"/>
    <property type="project" value="InterPro"/>
</dbReference>
<dbReference type="OrthoDB" id="3176171at2759"/>
<keyword evidence="3" id="KW-0067">ATP-binding</keyword>
<feature type="compositionally biased region" description="Polar residues" evidence="4">
    <location>
        <begin position="1212"/>
        <end position="1231"/>
    </location>
</feature>
<feature type="compositionally biased region" description="Low complexity" evidence="4">
    <location>
        <begin position="1142"/>
        <end position="1160"/>
    </location>
</feature>
<feature type="region of interest" description="Disordered" evidence="4">
    <location>
        <begin position="523"/>
        <end position="562"/>
    </location>
</feature>
<accession>A0A316UVJ2</accession>
<feature type="compositionally biased region" description="Basic and acidic residues" evidence="4">
    <location>
        <begin position="1262"/>
        <end position="1291"/>
    </location>
</feature>
<feature type="compositionally biased region" description="Basic and acidic residues" evidence="4">
    <location>
        <begin position="537"/>
        <end position="562"/>
    </location>
</feature>
<dbReference type="Gene3D" id="3.40.850.10">
    <property type="entry name" value="Kinesin motor domain"/>
    <property type="match status" value="1"/>
</dbReference>
<evidence type="ECO:0000259" key="5">
    <source>
        <dbReference type="PROSITE" id="PS50067"/>
    </source>
</evidence>
<name>A0A316UVJ2_9BASI</name>
<dbReference type="GO" id="GO:0007018">
    <property type="term" value="P:microtubule-based movement"/>
    <property type="evidence" value="ECO:0007669"/>
    <property type="project" value="InterPro"/>
</dbReference>
<dbReference type="GeneID" id="37027786"/>
<dbReference type="InterPro" id="IPR027640">
    <property type="entry name" value="Kinesin-like_fam"/>
</dbReference>
<proteinExistence type="inferred from homology"/>
<feature type="compositionally biased region" description="Basic and acidic residues" evidence="4">
    <location>
        <begin position="872"/>
        <end position="922"/>
    </location>
</feature>
<feature type="compositionally biased region" description="Low complexity" evidence="4">
    <location>
        <begin position="999"/>
        <end position="1030"/>
    </location>
</feature>
<dbReference type="EMBL" id="KZ819666">
    <property type="protein sequence ID" value="PWN27933.1"/>
    <property type="molecule type" value="Genomic_DNA"/>
</dbReference>
<evidence type="ECO:0000313" key="7">
    <source>
        <dbReference type="Proteomes" id="UP000245884"/>
    </source>
</evidence>
<dbReference type="PROSITE" id="PS50067">
    <property type="entry name" value="KINESIN_MOTOR_2"/>
    <property type="match status" value="1"/>
</dbReference>
<feature type="region of interest" description="Disordered" evidence="4">
    <location>
        <begin position="1118"/>
        <end position="1160"/>
    </location>
</feature>
<keyword evidence="7" id="KW-1185">Reference proteome</keyword>